<dbReference type="SMART" id="SM00382">
    <property type="entry name" value="AAA"/>
    <property type="match status" value="1"/>
</dbReference>
<dbReference type="InterPro" id="IPR013783">
    <property type="entry name" value="Ig-like_fold"/>
</dbReference>
<sequence length="689" mass="74749">MGGASRGRGSDPARAAARPAAQERASGERRQSAALPSRAMLPWTVLGLALSLRLARSGAERGPPTSAPQGDLLFLLDSSASVSHYEFSRVREFLGRLAALLPLGPGALRASLVHVGSRPHTEFPFGQHSSGSAVQDAIRAAVQRMGDTNTGLALAYAKEQLFAKEAGARPGVPKVLVWVTDGGSSDPVGPPMQELKDLGATVFIVSTGRGNLLELSAAASAPAEKHLHFVDVDDLHIITPKLRASILDAMWPQQLRASEITSSGFRLAWPPLLTTDSGYYVLELAPSAEPRTARRQQLPGNATGWTWAGLDPDTDYDVALLPESNVRLLGPQRLRVRTLPGQAGRRGRGPGRAAGAARSCSLTGASPAEETGPERIVVSHARPRSLRVSWAPALGPAAALGYHVQVGRRLLSKPQDALEGVVLSPSLEARVRDLAIATRNTRKNRSLYRNVLMYGPPGTGKTLFAKKLALHSGMDYAIMTGGDVAPMGRDGVTAVHKVFDWASTSRRGLLLFVDEADAFLRKRATEKISEDLRAALNAFLHRTGQHSSKFMLVLASNQPEQFDWAINDRIDEIVSFDLPRREERERLVRMYFDKHVLKPATEGKQRLKLAQFDYGKKCSEIAELTEGMSGREISQLAVAWQAMAYASEDGVLTEAMMDARVQDAIQQHRQKMQWLKAEGSQPPVSAWTK</sequence>
<dbReference type="Ensembl" id="ENSSSCT00070059577.1">
    <property type="protein sequence ID" value="ENSSSCP00070050745.1"/>
    <property type="gene ID" value="ENSSSCG00070029640.1"/>
</dbReference>
<evidence type="ECO:0000313" key="11">
    <source>
        <dbReference type="Ensembl" id="ENSSSCP00070050745.1"/>
    </source>
</evidence>
<reference evidence="11" key="2">
    <citation type="submission" date="2025-08" db="UniProtKB">
        <authorList>
            <consortium name="Ensembl"/>
        </authorList>
    </citation>
    <scope>IDENTIFICATION</scope>
</reference>
<dbReference type="InterPro" id="IPR036116">
    <property type="entry name" value="FN3_sf"/>
</dbReference>
<dbReference type="SMART" id="SM00327">
    <property type="entry name" value="VWA"/>
    <property type="match status" value="1"/>
</dbReference>
<keyword evidence="7" id="KW-1135">Mitochondrion nucleoid</keyword>
<dbReference type="Gene3D" id="3.40.50.300">
    <property type="entry name" value="P-loop containing nucleotide triphosphate hydrolases"/>
    <property type="match status" value="1"/>
</dbReference>
<feature type="region of interest" description="Disordered" evidence="8">
    <location>
        <begin position="340"/>
        <end position="372"/>
    </location>
</feature>
<gene>
    <name evidence="11" type="primary">LOC100525876</name>
</gene>
<comment type="subcellular location">
    <subcellularLocation>
        <location evidence="2">Mitochondrion matrix</location>
        <location evidence="2">Mitochondrion nucleoid</location>
    </subcellularLocation>
    <subcellularLocation>
        <location evidence="1">Secreted</location>
        <location evidence="1">Extracellular space</location>
    </subcellularLocation>
</comment>
<reference evidence="11 12" key="1">
    <citation type="submission" date="2017-08" db="EMBL/GenBank/DDBJ databases">
        <title>USMARCv1.0.</title>
        <authorList>
            <person name="Hannum G.I."/>
            <person name="Koren S."/>
            <person name="Schroeder S.G."/>
            <person name="Chin S.C."/>
            <person name="Nonneman D.J."/>
            <person name="Becker S.A."/>
            <person name="Rosen B.D."/>
            <person name="Bickhart D.M."/>
            <person name="Putnam N.H."/>
            <person name="Green R.E."/>
            <person name="Tuggle C.K."/>
            <person name="Liu H."/>
            <person name="Rohrer G.A."/>
            <person name="Warr A."/>
            <person name="Hall R."/>
            <person name="Kim K."/>
            <person name="Hume D.A."/>
            <person name="Talbot R."/>
            <person name="Chow W."/>
            <person name="Howe K."/>
            <person name="Schwartz A.S."/>
            <person name="Watson M."/>
            <person name="Archibald A.L."/>
            <person name="Phillippy A.M."/>
            <person name="Smith T.P.L."/>
        </authorList>
    </citation>
    <scope>NUCLEOTIDE SEQUENCE [LARGE SCALE GENOMIC DNA]</scope>
</reference>
<evidence type="ECO:0000256" key="6">
    <source>
        <dbReference type="ARBA" id="ARBA00023054"/>
    </source>
</evidence>
<dbReference type="Gene3D" id="2.60.40.10">
    <property type="entry name" value="Immunoglobulins"/>
    <property type="match status" value="1"/>
</dbReference>
<keyword evidence="4" id="KW-0547">Nucleotide-binding</keyword>
<evidence type="ECO:0000256" key="5">
    <source>
        <dbReference type="ARBA" id="ARBA00022840"/>
    </source>
</evidence>
<dbReference type="InterPro" id="IPR027417">
    <property type="entry name" value="P-loop_NTPase"/>
</dbReference>
<evidence type="ECO:0000259" key="9">
    <source>
        <dbReference type="PROSITE" id="PS50234"/>
    </source>
</evidence>
<dbReference type="FunFam" id="2.60.40.10:FF:001442">
    <property type="entry name" value="von Willebrand factor A domain containing 1"/>
    <property type="match status" value="1"/>
</dbReference>
<dbReference type="PANTHER" id="PTHR23075">
    <property type="entry name" value="PUTATIVE ATP-ASE"/>
    <property type="match status" value="1"/>
</dbReference>
<dbReference type="CDD" id="cd01472">
    <property type="entry name" value="vWA_collagen"/>
    <property type="match status" value="1"/>
</dbReference>
<dbReference type="FunFam" id="3.40.50.410:FF:000046">
    <property type="entry name" value="von Willebrand factor A domain-containing protein 1"/>
    <property type="match status" value="1"/>
</dbReference>
<name>A0A4X1WAA7_PIG</name>
<protein>
    <submittedName>
        <fullName evidence="11">von Willebrand factor A domain containing 1</fullName>
    </submittedName>
</protein>
<evidence type="ECO:0000256" key="2">
    <source>
        <dbReference type="ARBA" id="ARBA00004436"/>
    </source>
</evidence>
<dbReference type="PRINTS" id="PR00453">
    <property type="entry name" value="VWFADOMAIN"/>
</dbReference>
<dbReference type="SUPFAM" id="SSF53300">
    <property type="entry name" value="vWA-like"/>
    <property type="match status" value="1"/>
</dbReference>
<feature type="compositionally biased region" description="Low complexity" evidence="8">
    <location>
        <begin position="10"/>
        <end position="24"/>
    </location>
</feature>
<accession>A0A4X1WAA7</accession>
<dbReference type="PROSITE" id="PS50853">
    <property type="entry name" value="FN3"/>
    <property type="match status" value="1"/>
</dbReference>
<dbReference type="AlphaFoldDB" id="A0A4X1WAA7"/>
<keyword evidence="6" id="KW-0175">Coiled coil</keyword>
<dbReference type="GO" id="GO:0042645">
    <property type="term" value="C:mitochondrial nucleoid"/>
    <property type="evidence" value="ECO:0007669"/>
    <property type="project" value="UniProtKB-SubCell"/>
</dbReference>
<dbReference type="SUPFAM" id="SSF52540">
    <property type="entry name" value="P-loop containing nucleoside triphosphate hydrolases"/>
    <property type="match status" value="1"/>
</dbReference>
<evidence type="ECO:0000256" key="1">
    <source>
        <dbReference type="ARBA" id="ARBA00004239"/>
    </source>
</evidence>
<dbReference type="Pfam" id="PF00092">
    <property type="entry name" value="VWA"/>
    <property type="match status" value="1"/>
</dbReference>
<evidence type="ECO:0000313" key="12">
    <source>
        <dbReference type="Proteomes" id="UP000314985"/>
    </source>
</evidence>
<feature type="region of interest" description="Disordered" evidence="8">
    <location>
        <begin position="1"/>
        <end position="33"/>
    </location>
</feature>
<dbReference type="Proteomes" id="UP000314985">
    <property type="component" value="Chromosome 6"/>
</dbReference>
<dbReference type="InterPro" id="IPR003959">
    <property type="entry name" value="ATPase_AAA_core"/>
</dbReference>
<evidence type="ECO:0000256" key="3">
    <source>
        <dbReference type="ARBA" id="ARBA00006914"/>
    </source>
</evidence>
<keyword evidence="5" id="KW-0067">ATP-binding</keyword>
<feature type="domain" description="VWFA" evidence="9">
    <location>
        <begin position="71"/>
        <end position="250"/>
    </location>
</feature>
<dbReference type="InterPro" id="IPR036465">
    <property type="entry name" value="vWFA_dom_sf"/>
</dbReference>
<dbReference type="SUPFAM" id="SSF49265">
    <property type="entry name" value="Fibronectin type III"/>
    <property type="match status" value="1"/>
</dbReference>
<dbReference type="InterPro" id="IPR003961">
    <property type="entry name" value="FN3_dom"/>
</dbReference>
<dbReference type="PROSITE" id="PS50234">
    <property type="entry name" value="VWFA"/>
    <property type="match status" value="1"/>
</dbReference>
<dbReference type="Pfam" id="PF00004">
    <property type="entry name" value="AAA"/>
    <property type="match status" value="1"/>
</dbReference>
<organism evidence="11 12">
    <name type="scientific">Sus scrofa</name>
    <name type="common">Pig</name>
    <dbReference type="NCBI Taxonomy" id="9823"/>
    <lineage>
        <taxon>Eukaryota</taxon>
        <taxon>Metazoa</taxon>
        <taxon>Chordata</taxon>
        <taxon>Craniata</taxon>
        <taxon>Vertebrata</taxon>
        <taxon>Euteleostomi</taxon>
        <taxon>Mammalia</taxon>
        <taxon>Eutheria</taxon>
        <taxon>Laurasiatheria</taxon>
        <taxon>Artiodactyla</taxon>
        <taxon>Suina</taxon>
        <taxon>Suidae</taxon>
        <taxon>Sus</taxon>
    </lineage>
</organism>
<comment type="similarity">
    <text evidence="3">Belongs to the AAA ATPase family.</text>
</comment>
<evidence type="ECO:0000256" key="7">
    <source>
        <dbReference type="ARBA" id="ARBA00023271"/>
    </source>
</evidence>
<dbReference type="FunFam" id="3.40.50.300:FF:000470">
    <property type="entry name" value="ATPase family, AAA domain containing 3A"/>
    <property type="match status" value="1"/>
</dbReference>
<dbReference type="PANTHER" id="PTHR23075:SF0">
    <property type="entry name" value="ATPASE FAMILY AAA DOMAIN-CONTAINING PROTEIN 3"/>
    <property type="match status" value="1"/>
</dbReference>
<dbReference type="GO" id="GO:0016887">
    <property type="term" value="F:ATP hydrolysis activity"/>
    <property type="evidence" value="ECO:0007669"/>
    <property type="project" value="InterPro"/>
</dbReference>
<dbReference type="Gene3D" id="3.40.50.410">
    <property type="entry name" value="von Willebrand factor, type A domain"/>
    <property type="match status" value="1"/>
</dbReference>
<feature type="domain" description="Fibronectin type-III" evidence="10">
    <location>
        <begin position="251"/>
        <end position="343"/>
    </location>
</feature>
<dbReference type="CDD" id="cd19512">
    <property type="entry name" value="RecA-like_ATAD3-like"/>
    <property type="match status" value="1"/>
</dbReference>
<dbReference type="InterPro" id="IPR003593">
    <property type="entry name" value="AAA+_ATPase"/>
</dbReference>
<evidence type="ECO:0000256" key="4">
    <source>
        <dbReference type="ARBA" id="ARBA00022741"/>
    </source>
</evidence>
<dbReference type="InterPro" id="IPR002035">
    <property type="entry name" value="VWF_A"/>
</dbReference>
<proteinExistence type="inferred from homology"/>
<evidence type="ECO:0000259" key="10">
    <source>
        <dbReference type="PROSITE" id="PS50853"/>
    </source>
</evidence>
<dbReference type="CDD" id="cd00063">
    <property type="entry name" value="FN3"/>
    <property type="match status" value="1"/>
</dbReference>
<dbReference type="GO" id="GO:0005576">
    <property type="term" value="C:extracellular region"/>
    <property type="evidence" value="ECO:0007669"/>
    <property type="project" value="UniProtKB-SubCell"/>
</dbReference>
<evidence type="ECO:0000256" key="8">
    <source>
        <dbReference type="SAM" id="MobiDB-lite"/>
    </source>
</evidence>
<keyword evidence="7" id="KW-0496">Mitochondrion</keyword>
<dbReference type="GO" id="GO:0005524">
    <property type="term" value="F:ATP binding"/>
    <property type="evidence" value="ECO:0007669"/>
    <property type="project" value="UniProtKB-KW"/>
</dbReference>